<sequence>MDMLKSLRDLMKLGDPATPMHVLIHEDNFGAQVLVETLPPQFTSKEQTLCN</sequence>
<proteinExistence type="predicted"/>
<accession>A0ABD3QY17</accession>
<dbReference type="Proteomes" id="UP001530400">
    <property type="component" value="Unassembled WGS sequence"/>
</dbReference>
<keyword evidence="2" id="KW-1185">Reference proteome</keyword>
<organism evidence="1 2">
    <name type="scientific">Cyclotella atomus</name>
    <dbReference type="NCBI Taxonomy" id="382360"/>
    <lineage>
        <taxon>Eukaryota</taxon>
        <taxon>Sar</taxon>
        <taxon>Stramenopiles</taxon>
        <taxon>Ochrophyta</taxon>
        <taxon>Bacillariophyta</taxon>
        <taxon>Coscinodiscophyceae</taxon>
        <taxon>Thalassiosirophycidae</taxon>
        <taxon>Stephanodiscales</taxon>
        <taxon>Stephanodiscaceae</taxon>
        <taxon>Cyclotella</taxon>
    </lineage>
</organism>
<comment type="caution">
    <text evidence="1">The sequence shown here is derived from an EMBL/GenBank/DDBJ whole genome shotgun (WGS) entry which is preliminary data.</text>
</comment>
<evidence type="ECO:0000313" key="2">
    <source>
        <dbReference type="Proteomes" id="UP001530400"/>
    </source>
</evidence>
<gene>
    <name evidence="1" type="ORF">ACHAWO_000702</name>
</gene>
<reference evidence="1 2" key="1">
    <citation type="submission" date="2024-10" db="EMBL/GenBank/DDBJ databases">
        <title>Updated reference genomes for cyclostephanoid diatoms.</title>
        <authorList>
            <person name="Roberts W.R."/>
            <person name="Alverson A.J."/>
        </authorList>
    </citation>
    <scope>NUCLEOTIDE SEQUENCE [LARGE SCALE GENOMIC DNA]</scope>
    <source>
        <strain evidence="1 2">AJA010-31</strain>
    </source>
</reference>
<dbReference type="EMBL" id="JALLPJ020000014">
    <property type="protein sequence ID" value="KAL3805167.1"/>
    <property type="molecule type" value="Genomic_DNA"/>
</dbReference>
<name>A0ABD3QY17_9STRA</name>
<evidence type="ECO:0000313" key="1">
    <source>
        <dbReference type="EMBL" id="KAL3805167.1"/>
    </source>
</evidence>
<protein>
    <submittedName>
        <fullName evidence="1">Uncharacterized protein</fullName>
    </submittedName>
</protein>
<dbReference type="AlphaFoldDB" id="A0ABD3QY17"/>